<dbReference type="GeneID" id="20524963"/>
<evidence type="ECO:0000256" key="4">
    <source>
        <dbReference type="ARBA" id="ARBA00022777"/>
    </source>
</evidence>
<dbReference type="GO" id="GO:0047326">
    <property type="term" value="F:inositol-1,3,4,6-tetrakisphosphate 5-kinase activity"/>
    <property type="evidence" value="ECO:0007669"/>
    <property type="project" value="RHEA"/>
</dbReference>
<evidence type="ECO:0000256" key="8">
    <source>
        <dbReference type="RuleBase" id="RU363090"/>
    </source>
</evidence>
<dbReference type="Pfam" id="PF03770">
    <property type="entry name" value="IPK"/>
    <property type="match status" value="2"/>
</dbReference>
<dbReference type="AlphaFoldDB" id="A0A058ZFE9"/>
<keyword evidence="11" id="KW-1185">Reference proteome</keyword>
<comment type="catalytic activity">
    <reaction evidence="7">
        <text>1D-myo-inositol 1,3,4,6-tetrakisphosphate + ATP = 1D-myo-inositol 1,3,4,5,6-pentakisphosphate + ADP + H(+)</text>
        <dbReference type="Rhea" id="RHEA:12717"/>
        <dbReference type="ChEBI" id="CHEBI:15378"/>
        <dbReference type="ChEBI" id="CHEBI:30616"/>
        <dbReference type="ChEBI" id="CHEBI:57660"/>
        <dbReference type="ChEBI" id="CHEBI:57733"/>
        <dbReference type="ChEBI" id="CHEBI:456216"/>
        <dbReference type="EC" id="2.7.1.140"/>
    </reaction>
</comment>
<dbReference type="GO" id="GO:0005634">
    <property type="term" value="C:nucleus"/>
    <property type="evidence" value="ECO:0007669"/>
    <property type="project" value="TreeGrafter"/>
</dbReference>
<feature type="region of interest" description="Disordered" evidence="9">
    <location>
        <begin position="57"/>
        <end position="79"/>
    </location>
</feature>
<protein>
    <recommendedName>
        <fullName evidence="8">Kinase</fullName>
        <ecNumber evidence="8">2.7.-.-</ecNumber>
    </recommendedName>
</protein>
<dbReference type="STRING" id="691883.A0A058ZFE9"/>
<dbReference type="SUPFAM" id="SSF56104">
    <property type="entry name" value="SAICAR synthase-like"/>
    <property type="match status" value="2"/>
</dbReference>
<dbReference type="InterPro" id="IPR005522">
    <property type="entry name" value="IPK"/>
</dbReference>
<keyword evidence="4 8" id="KW-0418">Kinase</keyword>
<gene>
    <name evidence="10" type="ORF">H696_00238</name>
</gene>
<evidence type="ECO:0000256" key="7">
    <source>
        <dbReference type="ARBA" id="ARBA00036525"/>
    </source>
</evidence>
<organism evidence="10">
    <name type="scientific">Fonticula alba</name>
    <name type="common">Slime mold</name>
    <dbReference type="NCBI Taxonomy" id="691883"/>
    <lineage>
        <taxon>Eukaryota</taxon>
        <taxon>Rotosphaerida</taxon>
        <taxon>Fonticulaceae</taxon>
        <taxon>Fonticula</taxon>
    </lineage>
</organism>
<reference evidence="10" key="1">
    <citation type="submission" date="2013-04" db="EMBL/GenBank/DDBJ databases">
        <title>The Genome Sequence of Fonticula alba ATCC 38817.</title>
        <authorList>
            <consortium name="The Broad Institute Genomics Platform"/>
            <person name="Russ C."/>
            <person name="Cuomo C."/>
            <person name="Burger G."/>
            <person name="Gray M.W."/>
            <person name="Holland P.W.H."/>
            <person name="King N."/>
            <person name="Lang F.B.F."/>
            <person name="Roger A.J."/>
            <person name="Ruiz-Trillo I."/>
            <person name="Brown M."/>
            <person name="Walker B."/>
            <person name="Young S."/>
            <person name="Zeng Q."/>
            <person name="Gargeya S."/>
            <person name="Fitzgerald M."/>
            <person name="Haas B."/>
            <person name="Abouelleil A."/>
            <person name="Allen A.W."/>
            <person name="Alvarado L."/>
            <person name="Arachchi H.M."/>
            <person name="Berlin A.M."/>
            <person name="Chapman S.B."/>
            <person name="Gainer-Dewar J."/>
            <person name="Goldberg J."/>
            <person name="Griggs A."/>
            <person name="Gujja S."/>
            <person name="Hansen M."/>
            <person name="Howarth C."/>
            <person name="Imamovic A."/>
            <person name="Ireland A."/>
            <person name="Larimer J."/>
            <person name="McCowan C."/>
            <person name="Murphy C."/>
            <person name="Pearson M."/>
            <person name="Poon T.W."/>
            <person name="Priest M."/>
            <person name="Roberts A."/>
            <person name="Saif S."/>
            <person name="Shea T."/>
            <person name="Sisk P."/>
            <person name="Sykes S."/>
            <person name="Wortman J."/>
            <person name="Nusbaum C."/>
            <person name="Birren B."/>
        </authorList>
    </citation>
    <scope>NUCLEOTIDE SEQUENCE [LARGE SCALE GENOMIC DNA]</scope>
    <source>
        <strain evidence="10">ATCC 38817</strain>
    </source>
</reference>
<dbReference type="GO" id="GO:0008440">
    <property type="term" value="F:inositol-1,4,5-trisphosphate 3-kinase activity"/>
    <property type="evidence" value="ECO:0007669"/>
    <property type="project" value="TreeGrafter"/>
</dbReference>
<comment type="similarity">
    <text evidence="1 8">Belongs to the inositol phosphokinase (IPK) family.</text>
</comment>
<dbReference type="Gene3D" id="3.30.470.160">
    <property type="entry name" value="Inositol polyphosphate kinase"/>
    <property type="match status" value="2"/>
</dbReference>
<dbReference type="eggNOG" id="ENOG502SZWG">
    <property type="taxonomic scope" value="Eukaryota"/>
</dbReference>
<dbReference type="GO" id="GO:0032958">
    <property type="term" value="P:inositol phosphate biosynthetic process"/>
    <property type="evidence" value="ECO:0007669"/>
    <property type="project" value="InterPro"/>
</dbReference>
<dbReference type="PANTHER" id="PTHR12400">
    <property type="entry name" value="INOSITOL POLYPHOSPHATE KINASE"/>
    <property type="match status" value="1"/>
</dbReference>
<dbReference type="EMBL" id="KB932201">
    <property type="protein sequence ID" value="KCV72658.1"/>
    <property type="molecule type" value="Genomic_DNA"/>
</dbReference>
<evidence type="ECO:0000256" key="5">
    <source>
        <dbReference type="ARBA" id="ARBA00022840"/>
    </source>
</evidence>
<dbReference type="EC" id="2.7.-.-" evidence="8"/>
<accession>A0A058ZFE9</accession>
<evidence type="ECO:0000256" key="6">
    <source>
        <dbReference type="ARBA" id="ARBA00036164"/>
    </source>
</evidence>
<evidence type="ECO:0000256" key="1">
    <source>
        <dbReference type="ARBA" id="ARBA00007374"/>
    </source>
</evidence>
<dbReference type="InterPro" id="IPR038286">
    <property type="entry name" value="IPK_sf"/>
</dbReference>
<dbReference type="PANTHER" id="PTHR12400:SF51">
    <property type="entry name" value="INOSITOL POLYPHOSPHATE MULTIKINASE"/>
    <property type="match status" value="1"/>
</dbReference>
<name>A0A058ZFE9_FONAL</name>
<dbReference type="Proteomes" id="UP000030693">
    <property type="component" value="Unassembled WGS sequence"/>
</dbReference>
<comment type="catalytic activity">
    <reaction evidence="6">
        <text>1D-myo-inositol 1,4,5-trisphosphate + 2 ATP = 1D-myo-inositol 1,3,4,5,6-pentakisphosphate + 2 ADP + 2 H(+)</text>
        <dbReference type="Rhea" id="RHEA:32359"/>
        <dbReference type="ChEBI" id="CHEBI:15378"/>
        <dbReference type="ChEBI" id="CHEBI:30616"/>
        <dbReference type="ChEBI" id="CHEBI:57733"/>
        <dbReference type="ChEBI" id="CHEBI:203600"/>
        <dbReference type="ChEBI" id="CHEBI:456216"/>
        <dbReference type="EC" id="2.7.1.151"/>
    </reaction>
</comment>
<keyword evidence="3" id="KW-0547">Nucleotide-binding</keyword>
<evidence type="ECO:0000256" key="3">
    <source>
        <dbReference type="ARBA" id="ARBA00022741"/>
    </source>
</evidence>
<keyword evidence="2 8" id="KW-0808">Transferase</keyword>
<evidence type="ECO:0000313" key="10">
    <source>
        <dbReference type="EMBL" id="KCV72658.1"/>
    </source>
</evidence>
<evidence type="ECO:0000256" key="9">
    <source>
        <dbReference type="SAM" id="MobiDB-lite"/>
    </source>
</evidence>
<evidence type="ECO:0000313" key="11">
    <source>
        <dbReference type="Proteomes" id="UP000030693"/>
    </source>
</evidence>
<dbReference type="GO" id="GO:0005524">
    <property type="term" value="F:ATP binding"/>
    <property type="evidence" value="ECO:0007669"/>
    <property type="project" value="UniProtKB-KW"/>
</dbReference>
<feature type="compositionally biased region" description="Pro residues" evidence="9">
    <location>
        <begin position="63"/>
        <end position="76"/>
    </location>
</feature>
<proteinExistence type="inferred from homology"/>
<keyword evidence="5" id="KW-0067">ATP-binding</keyword>
<dbReference type="GO" id="GO:0005737">
    <property type="term" value="C:cytoplasm"/>
    <property type="evidence" value="ECO:0007669"/>
    <property type="project" value="TreeGrafter"/>
</dbReference>
<dbReference type="OrthoDB" id="5958943at2759"/>
<dbReference type="RefSeq" id="XP_009492359.1">
    <property type="nucleotide sequence ID" value="XM_009494084.1"/>
</dbReference>
<sequence length="493" mass="52927">MSLTASEIASAWEGLFQGSLAPLGPQVGGHFTAPAVTSTKASSSVATAKVTSSALAGNLLSPPASPPASPPPPPPIEGGKLPVLECGPLIFKPLIADTRAHRERRFYQVLFPDVPDFSPNAGAISPGNKPPTNRIDALSHLRPFIPRYFGSGRANGIDYICLENLAFSATRPAVVDLKVGRIACSPNASTKRKQKELEKYIWQELIGFRVTGMKSYSSSGEILDADRMYGRTLGPDSVSLAFRHFFRLEELYVELAQSGHAELLQSKPGSPLHQALARELAARWRGTPGHAVGLPPAYPIPSDVFSATGSGRGPSVLSWSSGLPFCSPPARGPIEGPVTSKRRTSETLVARLLGRLLLLRTAHWQLSNLERALRLQGAFHIYSSSVLIIYDDAFLDQELPSTRPDDLSIFPPVGLPPSAATMAGEQLPLPEQMPAWAQHCPVTVRLIDFAHALDATPAGSPDQSTLYGVGSIMSCVEQLIAEVEILLDHLMHL</sequence>
<evidence type="ECO:0000256" key="2">
    <source>
        <dbReference type="ARBA" id="ARBA00022679"/>
    </source>
</evidence>